<evidence type="ECO:0000256" key="3">
    <source>
        <dbReference type="ARBA" id="ARBA00022679"/>
    </source>
</evidence>
<organism evidence="10 11">
    <name type="scientific">Candidatus Schekmanbacteria bacterium RBG_13_48_7</name>
    <dbReference type="NCBI Taxonomy" id="1817878"/>
    <lineage>
        <taxon>Bacteria</taxon>
        <taxon>Candidatus Schekmaniibacteriota</taxon>
    </lineage>
</organism>
<evidence type="ECO:0000259" key="9">
    <source>
        <dbReference type="Pfam" id="PF00535"/>
    </source>
</evidence>
<dbReference type="Pfam" id="PF00535">
    <property type="entry name" value="Glycos_transf_2"/>
    <property type="match status" value="1"/>
</dbReference>
<dbReference type="AlphaFoldDB" id="A0A1F7RZZ5"/>
<keyword evidence="3" id="KW-0808">Transferase</keyword>
<evidence type="ECO:0000256" key="4">
    <source>
        <dbReference type="ARBA" id="ARBA00022692"/>
    </source>
</evidence>
<proteinExistence type="predicted"/>
<evidence type="ECO:0000256" key="2">
    <source>
        <dbReference type="ARBA" id="ARBA00022676"/>
    </source>
</evidence>
<name>A0A1F7RZZ5_9BACT</name>
<accession>A0A1F7RZZ5</accession>
<dbReference type="InterPro" id="IPR050256">
    <property type="entry name" value="Glycosyltransferase_2"/>
</dbReference>
<dbReference type="EMBL" id="MGDD01000123">
    <property type="protein sequence ID" value="OGL46564.1"/>
    <property type="molecule type" value="Genomic_DNA"/>
</dbReference>
<reference evidence="10 11" key="1">
    <citation type="journal article" date="2016" name="Nat. Commun.">
        <title>Thousands of microbial genomes shed light on interconnected biogeochemical processes in an aquifer system.</title>
        <authorList>
            <person name="Anantharaman K."/>
            <person name="Brown C.T."/>
            <person name="Hug L.A."/>
            <person name="Sharon I."/>
            <person name="Castelle C.J."/>
            <person name="Probst A.J."/>
            <person name="Thomas B.C."/>
            <person name="Singh A."/>
            <person name="Wilkins M.J."/>
            <person name="Karaoz U."/>
            <person name="Brodie E.L."/>
            <person name="Williams K.H."/>
            <person name="Hubbard S.S."/>
            <person name="Banfield J.F."/>
        </authorList>
    </citation>
    <scope>NUCLEOTIDE SEQUENCE [LARGE SCALE GENOMIC DNA]</scope>
</reference>
<keyword evidence="7 8" id="KW-0472">Membrane</keyword>
<dbReference type="PANTHER" id="PTHR48090:SF3">
    <property type="entry name" value="UNDECAPRENYL-PHOSPHATE 4-DEOXY-4-FORMAMIDO-L-ARABINOSE TRANSFERASE"/>
    <property type="match status" value="1"/>
</dbReference>
<feature type="domain" description="Glycosyltransferase 2-like" evidence="9">
    <location>
        <begin position="4"/>
        <end position="167"/>
    </location>
</feature>
<dbReference type="SUPFAM" id="SSF53448">
    <property type="entry name" value="Nucleotide-diphospho-sugar transferases"/>
    <property type="match status" value="1"/>
</dbReference>
<feature type="transmembrane region" description="Helical" evidence="8">
    <location>
        <begin position="231"/>
        <end position="255"/>
    </location>
</feature>
<keyword evidence="5" id="KW-0448">Lipopolysaccharide biosynthesis</keyword>
<keyword evidence="2" id="KW-0328">Glycosyltransferase</keyword>
<dbReference type="GO" id="GO:0099621">
    <property type="term" value="F:undecaprenyl-phosphate 4-deoxy-4-formamido-L-arabinose transferase activity"/>
    <property type="evidence" value="ECO:0007669"/>
    <property type="project" value="TreeGrafter"/>
</dbReference>
<dbReference type="CDD" id="cd04187">
    <property type="entry name" value="DPM1_like_bac"/>
    <property type="match status" value="1"/>
</dbReference>
<comment type="caution">
    <text evidence="10">The sequence shown here is derived from an EMBL/GenBank/DDBJ whole genome shotgun (WGS) entry which is preliminary data.</text>
</comment>
<evidence type="ECO:0000256" key="6">
    <source>
        <dbReference type="ARBA" id="ARBA00022989"/>
    </source>
</evidence>
<dbReference type="InterPro" id="IPR001173">
    <property type="entry name" value="Glyco_trans_2-like"/>
</dbReference>
<evidence type="ECO:0000313" key="10">
    <source>
        <dbReference type="EMBL" id="OGL46564.1"/>
    </source>
</evidence>
<evidence type="ECO:0000256" key="1">
    <source>
        <dbReference type="ARBA" id="ARBA00022475"/>
    </source>
</evidence>
<sequence length="311" mass="35175">MKYSVVIPLFNEEENIRILYSKLKSVLNNLQGEHEIIYIDDGSDDRTFLILEEITNSDSSVHVIKLRKNFGQTAALAAGFDFATGDTIISMDGDLQHDPEDIPKLVEKLHEGYEVVSGWRKTRKDNLLTRRFPSFIANKIVASISGIHIHDFGTTLKAYRKEFIKKIYLYPGLHRFIPALEGHGSIRIAEVPIKNIVRQKGRSNYGLSRVFRVILDLLIIKYLVSYANRPLHFFGLLGLILFFIGTICLASGLFIKNLTAVLILATLFVSMGMNLLVIGILAELLLRFYSESTGKKIYAIDIILNQRISDS</sequence>
<keyword evidence="1" id="KW-1003">Cell membrane</keyword>
<dbReference type="InterPro" id="IPR029044">
    <property type="entry name" value="Nucleotide-diphossugar_trans"/>
</dbReference>
<dbReference type="Proteomes" id="UP000179266">
    <property type="component" value="Unassembled WGS sequence"/>
</dbReference>
<evidence type="ECO:0000313" key="11">
    <source>
        <dbReference type="Proteomes" id="UP000179266"/>
    </source>
</evidence>
<evidence type="ECO:0000256" key="7">
    <source>
        <dbReference type="ARBA" id="ARBA00023136"/>
    </source>
</evidence>
<dbReference type="GO" id="GO:0005886">
    <property type="term" value="C:plasma membrane"/>
    <property type="evidence" value="ECO:0007669"/>
    <property type="project" value="TreeGrafter"/>
</dbReference>
<protein>
    <recommendedName>
        <fullName evidence="9">Glycosyltransferase 2-like domain-containing protein</fullName>
    </recommendedName>
</protein>
<gene>
    <name evidence="10" type="ORF">A2161_22205</name>
</gene>
<dbReference type="PANTHER" id="PTHR48090">
    <property type="entry name" value="UNDECAPRENYL-PHOSPHATE 4-DEOXY-4-FORMAMIDO-L-ARABINOSE TRANSFERASE-RELATED"/>
    <property type="match status" value="1"/>
</dbReference>
<keyword evidence="4 8" id="KW-0812">Transmembrane</keyword>
<evidence type="ECO:0000256" key="5">
    <source>
        <dbReference type="ARBA" id="ARBA00022985"/>
    </source>
</evidence>
<dbReference type="GO" id="GO:0009103">
    <property type="term" value="P:lipopolysaccharide biosynthetic process"/>
    <property type="evidence" value="ECO:0007669"/>
    <property type="project" value="UniProtKB-KW"/>
</dbReference>
<evidence type="ECO:0000256" key="8">
    <source>
        <dbReference type="SAM" id="Phobius"/>
    </source>
</evidence>
<feature type="transmembrane region" description="Helical" evidence="8">
    <location>
        <begin position="261"/>
        <end position="286"/>
    </location>
</feature>
<keyword evidence="6 8" id="KW-1133">Transmembrane helix</keyword>
<dbReference type="Gene3D" id="3.90.550.10">
    <property type="entry name" value="Spore Coat Polysaccharide Biosynthesis Protein SpsA, Chain A"/>
    <property type="match status" value="1"/>
</dbReference>